<comment type="caution">
    <text evidence="13">The sequence shown here is derived from an EMBL/GenBank/DDBJ whole genome shotgun (WGS) entry which is preliminary data.</text>
</comment>
<keyword evidence="3" id="KW-0547">Nucleotide-binding</keyword>
<dbReference type="AlphaFoldDB" id="T1A9J6"/>
<feature type="domain" description="Methionyl/Valyl/Leucyl/Isoleucyl-tRNA synthetase anticodon-binding" evidence="11">
    <location>
        <begin position="288"/>
        <end position="428"/>
    </location>
</feature>
<dbReference type="GO" id="GO:0004832">
    <property type="term" value="F:valine-tRNA ligase activity"/>
    <property type="evidence" value="ECO:0007669"/>
    <property type="project" value="UniProtKB-EC"/>
</dbReference>
<dbReference type="GO" id="GO:0005829">
    <property type="term" value="C:cytosol"/>
    <property type="evidence" value="ECO:0007669"/>
    <property type="project" value="TreeGrafter"/>
</dbReference>
<comment type="catalytic activity">
    <reaction evidence="8">
        <text>tRNA(Val) + L-valine + ATP = L-valyl-tRNA(Val) + AMP + diphosphate</text>
        <dbReference type="Rhea" id="RHEA:10704"/>
        <dbReference type="Rhea" id="RHEA-COMP:9672"/>
        <dbReference type="Rhea" id="RHEA-COMP:9708"/>
        <dbReference type="ChEBI" id="CHEBI:30616"/>
        <dbReference type="ChEBI" id="CHEBI:33019"/>
        <dbReference type="ChEBI" id="CHEBI:57762"/>
        <dbReference type="ChEBI" id="CHEBI:78442"/>
        <dbReference type="ChEBI" id="CHEBI:78537"/>
        <dbReference type="ChEBI" id="CHEBI:456215"/>
        <dbReference type="EC" id="6.1.1.9"/>
    </reaction>
</comment>
<dbReference type="InterPro" id="IPR009080">
    <property type="entry name" value="tRNAsynth_Ia_anticodon-bd"/>
</dbReference>
<evidence type="ECO:0000256" key="9">
    <source>
        <dbReference type="SAM" id="MobiDB-lite"/>
    </source>
</evidence>
<dbReference type="EMBL" id="AUZY01006644">
    <property type="protein sequence ID" value="EQD53687.1"/>
    <property type="molecule type" value="Genomic_DNA"/>
</dbReference>
<evidence type="ECO:0000256" key="7">
    <source>
        <dbReference type="ARBA" id="ARBA00029936"/>
    </source>
</evidence>
<feature type="domain" description="Valyl-tRNA synthetase tRNA-binding arm" evidence="12">
    <location>
        <begin position="502"/>
        <end position="556"/>
    </location>
</feature>
<dbReference type="PANTHER" id="PTHR11946:SF93">
    <property type="entry name" value="VALINE--TRNA LIGASE, CHLOROPLASTIC_MITOCHONDRIAL 2"/>
    <property type="match status" value="1"/>
</dbReference>
<dbReference type="Gene3D" id="1.10.287.380">
    <property type="entry name" value="Valyl-tRNA synthetase, C-terminal domain"/>
    <property type="match status" value="1"/>
</dbReference>
<dbReference type="Pfam" id="PF10458">
    <property type="entry name" value="Val_tRNA-synt_C"/>
    <property type="match status" value="1"/>
</dbReference>
<dbReference type="CDD" id="cd07962">
    <property type="entry name" value="Anticodon_Ia_Val"/>
    <property type="match status" value="1"/>
</dbReference>
<evidence type="ECO:0000256" key="1">
    <source>
        <dbReference type="ARBA" id="ARBA00013169"/>
    </source>
</evidence>
<keyword evidence="2" id="KW-0436">Ligase</keyword>
<evidence type="ECO:0000256" key="3">
    <source>
        <dbReference type="ARBA" id="ARBA00022741"/>
    </source>
</evidence>
<feature type="region of interest" description="Disordered" evidence="9">
    <location>
        <begin position="520"/>
        <end position="541"/>
    </location>
</feature>
<sequence>MKRLEEARLLLRTEKYRHSVARSERSDAVIEPRLSTQWFVKMRPLADPAAAAVREGVVRIHPDRWTLSFFRWMETIQDWCISRQVVWGHPIPVSRCAACKEEIVYVDAPESCPKCGSRELISDPDVLDTWFTSWLWPFLSLGWPEETADLAHYYPTHLLVTGRDIMFFWVARMMMAGLYFTGRAPFSDVYLTGMLRDDRGRRMSKHLGNSPDPLSVIAERGADTTRFALVFPTPTDEDGPFGRGALEGARNFLTKVWNLTRFAQSHTPSGTAPPADPPATYAHSLLEDRWILSRYTATVAAVDAALARFEITQAATSLYQFLWHDLADRYVELVKDRLAGKGDAVSQRAAQATLLFVIERSLRLLHPFVPHMTEELWHALPHEGESVTVAPWPSVAEVPRDALAEAQMEILLDSIRLLRNLRAEEHVAIETIPSAWIRPQNEEVRTLLMAERAAIEKLARVHPLELLGPSEATPEGAATRVSAAGEYFILRPAASTEDTETLRRERDKLAALLRKTRARLADPGFRERAPPAVIQEAEEKARELDERLTRIDASLKSAEPSEGSGP</sequence>
<dbReference type="InterPro" id="IPR033705">
    <property type="entry name" value="Anticodon_Ia_Val"/>
</dbReference>
<dbReference type="InterPro" id="IPR014729">
    <property type="entry name" value="Rossmann-like_a/b/a_fold"/>
</dbReference>
<keyword evidence="4" id="KW-0067">ATP-binding</keyword>
<dbReference type="Gene3D" id="3.40.50.620">
    <property type="entry name" value="HUPs"/>
    <property type="match status" value="1"/>
</dbReference>
<feature type="domain" description="Aminoacyl-tRNA synthetase class Ia" evidence="10">
    <location>
        <begin position="31"/>
        <end position="235"/>
    </location>
</feature>
<name>T1A9J6_9ZZZZ</name>
<evidence type="ECO:0000259" key="11">
    <source>
        <dbReference type="Pfam" id="PF08264"/>
    </source>
</evidence>
<evidence type="ECO:0000259" key="10">
    <source>
        <dbReference type="Pfam" id="PF00133"/>
    </source>
</evidence>
<evidence type="ECO:0000256" key="6">
    <source>
        <dbReference type="ARBA" id="ARBA00023146"/>
    </source>
</evidence>
<dbReference type="EC" id="6.1.1.9" evidence="1"/>
<keyword evidence="6 13" id="KW-0030">Aminoacyl-tRNA synthetase</keyword>
<dbReference type="SUPFAM" id="SSF46589">
    <property type="entry name" value="tRNA-binding arm"/>
    <property type="match status" value="1"/>
</dbReference>
<dbReference type="SUPFAM" id="SSF47323">
    <property type="entry name" value="Anticodon-binding domain of a subclass of class I aminoacyl-tRNA synthetases"/>
    <property type="match status" value="1"/>
</dbReference>
<evidence type="ECO:0000256" key="4">
    <source>
        <dbReference type="ARBA" id="ARBA00022840"/>
    </source>
</evidence>
<evidence type="ECO:0000256" key="5">
    <source>
        <dbReference type="ARBA" id="ARBA00022917"/>
    </source>
</evidence>
<dbReference type="Pfam" id="PF00133">
    <property type="entry name" value="tRNA-synt_1"/>
    <property type="match status" value="1"/>
</dbReference>
<dbReference type="PANTHER" id="PTHR11946">
    <property type="entry name" value="VALYL-TRNA SYNTHETASES"/>
    <property type="match status" value="1"/>
</dbReference>
<evidence type="ECO:0000256" key="2">
    <source>
        <dbReference type="ARBA" id="ARBA00022598"/>
    </source>
</evidence>
<dbReference type="InterPro" id="IPR019499">
    <property type="entry name" value="Val-tRNA_synth_tRNA-bd"/>
</dbReference>
<dbReference type="InterPro" id="IPR002303">
    <property type="entry name" value="Valyl-tRNA_ligase"/>
</dbReference>
<dbReference type="FunFam" id="1.10.730.10:FF:000002">
    <property type="entry name" value="Leucine--tRNA ligase"/>
    <property type="match status" value="1"/>
</dbReference>
<dbReference type="Gene3D" id="1.10.730.10">
    <property type="entry name" value="Isoleucyl-tRNA Synthetase, Domain 1"/>
    <property type="match status" value="1"/>
</dbReference>
<dbReference type="InterPro" id="IPR013155">
    <property type="entry name" value="M/V/L/I-tRNA-synth_anticd-bd"/>
</dbReference>
<dbReference type="GO" id="GO:0005524">
    <property type="term" value="F:ATP binding"/>
    <property type="evidence" value="ECO:0007669"/>
    <property type="project" value="UniProtKB-KW"/>
</dbReference>
<proteinExistence type="predicted"/>
<dbReference type="SUPFAM" id="SSF52374">
    <property type="entry name" value="Nucleotidylyl transferase"/>
    <property type="match status" value="1"/>
</dbReference>
<reference evidence="13" key="2">
    <citation type="journal article" date="2014" name="ISME J.">
        <title>Microbial stratification in low pH oxic and suboxic macroscopic growths along an acid mine drainage.</title>
        <authorList>
            <person name="Mendez-Garcia C."/>
            <person name="Mesa V."/>
            <person name="Sprenger R.R."/>
            <person name="Richter M."/>
            <person name="Diez M.S."/>
            <person name="Solano J."/>
            <person name="Bargiela R."/>
            <person name="Golyshina O.V."/>
            <person name="Manteca A."/>
            <person name="Ramos J.L."/>
            <person name="Gallego J.R."/>
            <person name="Llorente I."/>
            <person name="Martins Dos Santos V.A."/>
            <person name="Jensen O.N."/>
            <person name="Pelaez A.I."/>
            <person name="Sanchez J."/>
            <person name="Ferrer M."/>
        </authorList>
    </citation>
    <scope>NUCLEOTIDE SEQUENCE</scope>
</reference>
<dbReference type="InterPro" id="IPR037118">
    <property type="entry name" value="Val-tRNA_synth_C_sf"/>
</dbReference>
<protein>
    <recommendedName>
        <fullName evidence="1">valine--tRNA ligase</fullName>
        <ecNumber evidence="1">6.1.1.9</ecNumber>
    </recommendedName>
    <alternativeName>
        <fullName evidence="7">Valyl-tRNA synthetase</fullName>
    </alternativeName>
</protein>
<dbReference type="InterPro" id="IPR002300">
    <property type="entry name" value="aa-tRNA-synth_Ia"/>
</dbReference>
<dbReference type="GO" id="GO:0006438">
    <property type="term" value="P:valyl-tRNA aminoacylation"/>
    <property type="evidence" value="ECO:0007669"/>
    <property type="project" value="InterPro"/>
</dbReference>
<organism evidence="13">
    <name type="scientific">mine drainage metagenome</name>
    <dbReference type="NCBI Taxonomy" id="410659"/>
    <lineage>
        <taxon>unclassified sequences</taxon>
        <taxon>metagenomes</taxon>
        <taxon>ecological metagenomes</taxon>
    </lineage>
</organism>
<gene>
    <name evidence="13" type="ORF">B1B_10085</name>
</gene>
<dbReference type="InterPro" id="IPR010978">
    <property type="entry name" value="tRNA-bd_arm"/>
</dbReference>
<evidence type="ECO:0000313" key="13">
    <source>
        <dbReference type="EMBL" id="EQD53687.1"/>
    </source>
</evidence>
<accession>T1A9J6</accession>
<evidence type="ECO:0000259" key="12">
    <source>
        <dbReference type="Pfam" id="PF10458"/>
    </source>
</evidence>
<dbReference type="PRINTS" id="PR00986">
    <property type="entry name" value="TRNASYNTHVAL"/>
</dbReference>
<evidence type="ECO:0000256" key="8">
    <source>
        <dbReference type="ARBA" id="ARBA00047552"/>
    </source>
</evidence>
<reference evidence="13" key="1">
    <citation type="submission" date="2013-08" db="EMBL/GenBank/DDBJ databases">
        <authorList>
            <person name="Mendez C."/>
            <person name="Richter M."/>
            <person name="Ferrer M."/>
            <person name="Sanchez J."/>
        </authorList>
    </citation>
    <scope>NUCLEOTIDE SEQUENCE</scope>
</reference>
<dbReference type="Pfam" id="PF08264">
    <property type="entry name" value="Anticodon_1"/>
    <property type="match status" value="1"/>
</dbReference>
<keyword evidence="5" id="KW-0648">Protein biosynthesis</keyword>